<dbReference type="AlphaFoldDB" id="A0A1B1N8V5"/>
<name>A0A1B1N8V5_9MICO</name>
<keyword evidence="3" id="KW-1185">Reference proteome</keyword>
<organism evidence="2 3">
    <name type="scientific">Serinicoccus hydrothermalis</name>
    <dbReference type="NCBI Taxonomy" id="1758689"/>
    <lineage>
        <taxon>Bacteria</taxon>
        <taxon>Bacillati</taxon>
        <taxon>Actinomycetota</taxon>
        <taxon>Actinomycetes</taxon>
        <taxon>Micrococcales</taxon>
        <taxon>Ornithinimicrobiaceae</taxon>
        <taxon>Serinicoccus</taxon>
    </lineage>
</organism>
<dbReference type="EMBL" id="CP014989">
    <property type="protein sequence ID" value="ANS77859.1"/>
    <property type="molecule type" value="Genomic_DNA"/>
</dbReference>
<evidence type="ECO:0000313" key="3">
    <source>
        <dbReference type="Proteomes" id="UP000092482"/>
    </source>
</evidence>
<reference evidence="2 3" key="1">
    <citation type="submission" date="2016-03" db="EMBL/GenBank/DDBJ databases">
        <title>Shallow-sea hydrothermal system.</title>
        <authorList>
            <person name="Tang K."/>
        </authorList>
    </citation>
    <scope>NUCLEOTIDE SEQUENCE [LARGE SCALE GENOMIC DNA]</scope>
    <source>
        <strain evidence="2 3">JLT9</strain>
    </source>
</reference>
<evidence type="ECO:0000313" key="2">
    <source>
        <dbReference type="EMBL" id="ANS77859.1"/>
    </source>
</evidence>
<dbReference type="KEGG" id="serj:SGUI_0463"/>
<dbReference type="Proteomes" id="UP000092482">
    <property type="component" value="Chromosome"/>
</dbReference>
<feature type="region of interest" description="Disordered" evidence="1">
    <location>
        <begin position="20"/>
        <end position="43"/>
    </location>
</feature>
<sequence>MAAAGRRGRRHPVELVVERPALGDAAGSMHAMGSPRTSGPSPI</sequence>
<protein>
    <submittedName>
        <fullName evidence="2">Uncharacterized protein</fullName>
    </submittedName>
</protein>
<gene>
    <name evidence="2" type="ORF">SGUI_0463</name>
</gene>
<accession>A0A1B1N8V5</accession>
<dbReference type="STRING" id="1758689.SGUI_0463"/>
<proteinExistence type="predicted"/>
<evidence type="ECO:0000256" key="1">
    <source>
        <dbReference type="SAM" id="MobiDB-lite"/>
    </source>
</evidence>